<dbReference type="EMBL" id="OE000021">
    <property type="protein sequence ID" value="CAD7451964.1"/>
    <property type="molecule type" value="Genomic_DNA"/>
</dbReference>
<protein>
    <submittedName>
        <fullName evidence="1">Uncharacterized protein</fullName>
    </submittedName>
</protein>
<name>A0A7R9IAC3_9NEOP</name>
<organism evidence="1">
    <name type="scientific">Timema tahoe</name>
    <dbReference type="NCBI Taxonomy" id="61484"/>
    <lineage>
        <taxon>Eukaryota</taxon>
        <taxon>Metazoa</taxon>
        <taxon>Ecdysozoa</taxon>
        <taxon>Arthropoda</taxon>
        <taxon>Hexapoda</taxon>
        <taxon>Insecta</taxon>
        <taxon>Pterygota</taxon>
        <taxon>Neoptera</taxon>
        <taxon>Polyneoptera</taxon>
        <taxon>Phasmatodea</taxon>
        <taxon>Timematodea</taxon>
        <taxon>Timematoidea</taxon>
        <taxon>Timematidae</taxon>
        <taxon>Timema</taxon>
    </lineage>
</organism>
<evidence type="ECO:0000313" key="1">
    <source>
        <dbReference type="EMBL" id="CAD7451964.1"/>
    </source>
</evidence>
<gene>
    <name evidence="1" type="ORF">TTEB3V08_LOCUS159</name>
</gene>
<sequence length="61" mass="6786">MVTPKDCINYSKLELKVVKLCVSHSLLTSSDRMKPRSGYWAVSQKLNESQNKGKSTSASQP</sequence>
<reference evidence="1" key="1">
    <citation type="submission" date="2020-11" db="EMBL/GenBank/DDBJ databases">
        <authorList>
            <person name="Tran Van P."/>
        </authorList>
    </citation>
    <scope>NUCLEOTIDE SEQUENCE</scope>
</reference>
<accession>A0A7R9IAC3</accession>
<dbReference type="AlphaFoldDB" id="A0A7R9IAC3"/>
<proteinExistence type="predicted"/>